<evidence type="ECO:0000313" key="1">
    <source>
        <dbReference type="EMBL" id="ANF84668.1"/>
    </source>
</evidence>
<dbReference type="EMBL" id="CP015600">
    <property type="protein sequence ID" value="ANF84668.1"/>
    <property type="molecule type" value="Genomic_DNA"/>
</dbReference>
<gene>
    <name evidence="1" type="ORF">A7J50_1230</name>
</gene>
<protein>
    <submittedName>
        <fullName evidence="1">Phage tail protein</fullName>
    </submittedName>
</protein>
<name>A0A172YX78_9PSED</name>
<reference evidence="1 2" key="1">
    <citation type="submission" date="2016-05" db="EMBL/GenBank/DDBJ databases">
        <title>Complete genome sequence of Pseudomonas antarctica PAMC 27494.</title>
        <authorList>
            <person name="Lee J."/>
        </authorList>
    </citation>
    <scope>NUCLEOTIDE SEQUENCE [LARGE SCALE GENOMIC DNA]</scope>
    <source>
        <strain evidence="1 2">PAMC 27494</strain>
    </source>
</reference>
<organism evidence="1 2">
    <name type="scientific">Pseudomonas antarctica</name>
    <dbReference type="NCBI Taxonomy" id="219572"/>
    <lineage>
        <taxon>Bacteria</taxon>
        <taxon>Pseudomonadati</taxon>
        <taxon>Pseudomonadota</taxon>
        <taxon>Gammaproteobacteria</taxon>
        <taxon>Pseudomonadales</taxon>
        <taxon>Pseudomonadaceae</taxon>
        <taxon>Pseudomonas</taxon>
    </lineage>
</organism>
<evidence type="ECO:0000313" key="2">
    <source>
        <dbReference type="Proteomes" id="UP000077829"/>
    </source>
</evidence>
<dbReference type="STRING" id="219572.A7J50_1230"/>
<dbReference type="Proteomes" id="UP000077829">
    <property type="component" value="Chromosome"/>
</dbReference>
<accession>A0A172YX78</accession>
<dbReference type="AlphaFoldDB" id="A0A172YX78"/>
<sequence>MNIYFYEKTLGFDVLAERGSEVPEGAVEISVNAYAELFEGQSKQKRIAADSAGYPILVDQLAASIEVQEINERAWRDTQLKETDGVIARHRDELEAGLKSTLSTEQYNELQTYRRLLRSWPESEHFPLFDHRPFGPIWFLTQSQ</sequence>
<dbReference type="PATRIC" id="fig|219572.3.peg.1251"/>
<proteinExistence type="predicted"/>
<dbReference type="KEGG" id="panr:A7J50_1230"/>
<dbReference type="RefSeq" id="WP_064450999.1">
    <property type="nucleotide sequence ID" value="NZ_CP015600.1"/>
</dbReference>